<evidence type="ECO:0000313" key="2">
    <source>
        <dbReference type="Proteomes" id="UP000231901"/>
    </source>
</evidence>
<reference evidence="2" key="1">
    <citation type="journal article" date="2018" name="Genome Announc.">
        <title>Complete genome sequence of a Dickeya fangzhongdai type strain causing bleeding canker of pear tree trunks.</title>
        <authorList>
            <person name="Zhao Y."/>
            <person name="Tian Y."/>
            <person name="Li X."/>
            <person name="Hu B."/>
        </authorList>
    </citation>
    <scope>NUCLEOTIDE SEQUENCE [LARGE SCALE GENOMIC DNA]</scope>
    <source>
        <strain evidence="2">DSM 101947</strain>
    </source>
</reference>
<proteinExistence type="predicted"/>
<evidence type="ECO:0000313" key="1">
    <source>
        <dbReference type="EMBL" id="ATZ94838.1"/>
    </source>
</evidence>
<name>A0A2K8QP78_9GAMM</name>
<dbReference type="AlphaFoldDB" id="A0A2K8QP78"/>
<dbReference type="EMBL" id="CP025003">
    <property type="protein sequence ID" value="ATZ94838.1"/>
    <property type="molecule type" value="Genomic_DNA"/>
</dbReference>
<dbReference type="KEGG" id="dfn:CVE23_13140"/>
<accession>A0A2K8QP78</accession>
<organism evidence="1 2">
    <name type="scientific">Dickeya fangzhongdai</name>
    <dbReference type="NCBI Taxonomy" id="1778540"/>
    <lineage>
        <taxon>Bacteria</taxon>
        <taxon>Pseudomonadati</taxon>
        <taxon>Pseudomonadota</taxon>
        <taxon>Gammaproteobacteria</taxon>
        <taxon>Enterobacterales</taxon>
        <taxon>Pectobacteriaceae</taxon>
        <taxon>Dickeya</taxon>
    </lineage>
</organism>
<dbReference type="Proteomes" id="UP000231901">
    <property type="component" value="Chromosome"/>
</dbReference>
<dbReference type="OrthoDB" id="6432055at2"/>
<gene>
    <name evidence="1" type="ORF">CVE23_13140</name>
</gene>
<sequence length="68" mass="7491">MLKATRRYLRAAGSILDLMPATDYLADIGKKNDAERMASDFQAIGDDLRVAMNAYGRKKGIESGIAKR</sequence>
<protein>
    <submittedName>
        <fullName evidence="1">Uncharacterized protein</fullName>
    </submittedName>
</protein>
<dbReference type="RefSeq" id="WP_038919390.1">
    <property type="nucleotide sequence ID" value="NZ_BMJF01000002.1"/>
</dbReference>
<keyword evidence="2" id="KW-1185">Reference proteome</keyword>
<dbReference type="GeneID" id="66565272"/>